<reference evidence="1 2" key="1">
    <citation type="submission" date="2016-09" db="EMBL/GenBank/DDBJ databases">
        <title>The complete genome sequences of Rhizobium gallicum, symbiovars gallicum and phaseoli, symbionts associated to common bean (Phaseolus vulgaris).</title>
        <authorList>
            <person name="Bustos P."/>
            <person name="Santamaria R.I."/>
            <person name="Perez-Carrascal O.M."/>
            <person name="Juarez S."/>
            <person name="Lozano L."/>
            <person name="Martinez-Flores I."/>
            <person name="Martinez-Romero E."/>
            <person name="Cevallos M."/>
            <person name="Romero D."/>
            <person name="Davila G."/>
            <person name="Gonzalez V."/>
        </authorList>
    </citation>
    <scope>NUCLEOTIDE SEQUENCE [LARGE SCALE GENOMIC DNA]</scope>
    <source>
        <strain evidence="1 2">8C-3</strain>
        <plasmid evidence="2">Plasmid prsp8c3a</plasmid>
    </source>
</reference>
<protein>
    <submittedName>
        <fullName evidence="1">Uncharacterized protein</fullName>
    </submittedName>
</protein>
<name>A0A1L5P9U9_RHIET</name>
<geneLocation type="plasmid" evidence="2">
    <name>prsp8c3a</name>
</geneLocation>
<dbReference type="Proteomes" id="UP000185109">
    <property type="component" value="Plasmid pRsp8C3a"/>
</dbReference>
<evidence type="ECO:0000313" key="1">
    <source>
        <dbReference type="EMBL" id="APO76948.1"/>
    </source>
</evidence>
<organism evidence="1 2">
    <name type="scientific">Rhizobium etli 8C-3</name>
    <dbReference type="NCBI Taxonomy" id="538025"/>
    <lineage>
        <taxon>Bacteria</taxon>
        <taxon>Pseudomonadati</taxon>
        <taxon>Pseudomonadota</taxon>
        <taxon>Alphaproteobacteria</taxon>
        <taxon>Hyphomicrobiales</taxon>
        <taxon>Rhizobiaceae</taxon>
        <taxon>Rhizobium/Agrobacterium group</taxon>
        <taxon>Rhizobium</taxon>
    </lineage>
</organism>
<keyword evidence="1" id="KW-0614">Plasmid</keyword>
<evidence type="ECO:0000313" key="2">
    <source>
        <dbReference type="Proteomes" id="UP000185109"/>
    </source>
</evidence>
<accession>A0A1L5P9U9</accession>
<dbReference type="EMBL" id="CP017242">
    <property type="protein sequence ID" value="APO76948.1"/>
    <property type="molecule type" value="Genomic_DNA"/>
</dbReference>
<dbReference type="AlphaFoldDB" id="A0A1L5P9U9"/>
<gene>
    <name evidence="1" type="ORF">AM571_PA00060</name>
</gene>
<sequence>MALNLGVLNRTQEISAAGRLESLKHLQTFILEIGQPTLPMRLCGRKSGPLPNAGFR</sequence>
<proteinExistence type="predicted"/>